<proteinExistence type="predicted"/>
<evidence type="ECO:0000313" key="1">
    <source>
        <dbReference type="EMBL" id="PQP04215.1"/>
    </source>
</evidence>
<sequence>MGFSLSVQLNISLQGIDFAAGVETVCLQLPRRIQSRPTHAVDINQVIQTRPLLADFHRPLTPQRFTVR</sequence>
<dbReference type="EMBL" id="PUIN01000005">
    <property type="protein sequence ID" value="PQP04215.1"/>
    <property type="molecule type" value="Genomic_DNA"/>
</dbReference>
<comment type="caution">
    <text evidence="1">The sequence shown here is derived from an EMBL/GenBank/DDBJ whole genome shotgun (WGS) entry which is preliminary data.</text>
</comment>
<evidence type="ECO:0000313" key="2">
    <source>
        <dbReference type="Proteomes" id="UP000239687"/>
    </source>
</evidence>
<name>A0A2S8HPA6_9PSED</name>
<dbReference type="Proteomes" id="UP000239687">
    <property type="component" value="Unassembled WGS sequence"/>
</dbReference>
<organism evidence="1 2">
    <name type="scientific">Pseudomonas frederiksbergensis</name>
    <dbReference type="NCBI Taxonomy" id="104087"/>
    <lineage>
        <taxon>Bacteria</taxon>
        <taxon>Pseudomonadati</taxon>
        <taxon>Pseudomonadota</taxon>
        <taxon>Gammaproteobacteria</taxon>
        <taxon>Pseudomonadales</taxon>
        <taxon>Pseudomonadaceae</taxon>
        <taxon>Pseudomonas</taxon>
    </lineage>
</organism>
<protein>
    <submittedName>
        <fullName evidence="1">Uncharacterized protein</fullName>
    </submittedName>
</protein>
<dbReference type="AlphaFoldDB" id="A0A2S8HPA6"/>
<gene>
    <name evidence="1" type="ORF">C5612_09420</name>
</gene>
<reference evidence="1 2" key="1">
    <citation type="submission" date="2018-02" db="EMBL/GenBank/DDBJ databases">
        <title>Draft genome sequencing of Pseudomonas frederiksbergensis 11-D3.</title>
        <authorList>
            <person name="Zheng B.-X."/>
        </authorList>
    </citation>
    <scope>NUCLEOTIDE SEQUENCE [LARGE SCALE GENOMIC DNA]</scope>
    <source>
        <strain evidence="1 2">11-D3</strain>
    </source>
</reference>
<accession>A0A2S8HPA6</accession>